<feature type="compositionally biased region" description="Polar residues" evidence="1">
    <location>
        <begin position="37"/>
        <end position="48"/>
    </location>
</feature>
<reference evidence="3" key="1">
    <citation type="submission" date="2014-09" db="EMBL/GenBank/DDBJ databases">
        <authorList>
            <person name="Magalhaes I.L.F."/>
            <person name="Oliveira U."/>
            <person name="Santos F.R."/>
            <person name="Vidigal T.H.D.A."/>
            <person name="Brescovit A.D."/>
            <person name="Santos A.J."/>
        </authorList>
    </citation>
    <scope>NUCLEOTIDE SEQUENCE</scope>
    <source>
        <tissue evidence="3">Shoot tissue taken approximately 20 cm above the soil surface</tissue>
    </source>
</reference>
<evidence type="ECO:0000256" key="2">
    <source>
        <dbReference type="SAM" id="SignalP"/>
    </source>
</evidence>
<reference evidence="3" key="2">
    <citation type="journal article" date="2015" name="Data Brief">
        <title>Shoot transcriptome of the giant reed, Arundo donax.</title>
        <authorList>
            <person name="Barrero R.A."/>
            <person name="Guerrero F.D."/>
            <person name="Moolhuijzen P."/>
            <person name="Goolsby J.A."/>
            <person name="Tidwell J."/>
            <person name="Bellgard S.E."/>
            <person name="Bellgard M.I."/>
        </authorList>
    </citation>
    <scope>NUCLEOTIDE SEQUENCE</scope>
    <source>
        <tissue evidence="3">Shoot tissue taken approximately 20 cm above the soil surface</tissue>
    </source>
</reference>
<proteinExistence type="predicted"/>
<feature type="chain" id="PRO_5002064862" description="Secreted protein" evidence="2">
    <location>
        <begin position="18"/>
        <end position="65"/>
    </location>
</feature>
<dbReference type="AlphaFoldDB" id="A0A0A9FZY0"/>
<evidence type="ECO:0000256" key="1">
    <source>
        <dbReference type="SAM" id="MobiDB-lite"/>
    </source>
</evidence>
<feature type="region of interest" description="Disordered" evidence="1">
    <location>
        <begin position="15"/>
        <end position="65"/>
    </location>
</feature>
<accession>A0A0A9FZY0</accession>
<dbReference type="EMBL" id="GBRH01183973">
    <property type="protein sequence ID" value="JAE13923.1"/>
    <property type="molecule type" value="Transcribed_RNA"/>
</dbReference>
<keyword evidence="2" id="KW-0732">Signal</keyword>
<sequence>MVQLIFFLILAPSTKNGKKTSRSNNNSQRYHHLIRSRTLSSPTATNRADQLVKKHAQTTQNSQSE</sequence>
<evidence type="ECO:0000313" key="3">
    <source>
        <dbReference type="EMBL" id="JAE13923.1"/>
    </source>
</evidence>
<name>A0A0A9FZY0_ARUDO</name>
<feature type="signal peptide" evidence="2">
    <location>
        <begin position="1"/>
        <end position="17"/>
    </location>
</feature>
<evidence type="ECO:0008006" key="4">
    <source>
        <dbReference type="Google" id="ProtNLM"/>
    </source>
</evidence>
<protein>
    <recommendedName>
        <fullName evidence="4">Secreted protein</fullName>
    </recommendedName>
</protein>
<organism evidence="3">
    <name type="scientific">Arundo donax</name>
    <name type="common">Giant reed</name>
    <name type="synonym">Donax arundinaceus</name>
    <dbReference type="NCBI Taxonomy" id="35708"/>
    <lineage>
        <taxon>Eukaryota</taxon>
        <taxon>Viridiplantae</taxon>
        <taxon>Streptophyta</taxon>
        <taxon>Embryophyta</taxon>
        <taxon>Tracheophyta</taxon>
        <taxon>Spermatophyta</taxon>
        <taxon>Magnoliopsida</taxon>
        <taxon>Liliopsida</taxon>
        <taxon>Poales</taxon>
        <taxon>Poaceae</taxon>
        <taxon>PACMAD clade</taxon>
        <taxon>Arundinoideae</taxon>
        <taxon>Arundineae</taxon>
        <taxon>Arundo</taxon>
    </lineage>
</organism>